<keyword evidence="3" id="KW-1003">Cell membrane</keyword>
<dbReference type="EMBL" id="PGFE01000001">
    <property type="protein sequence ID" value="PJJ76839.1"/>
    <property type="molecule type" value="Genomic_DNA"/>
</dbReference>
<dbReference type="GO" id="GO:0005886">
    <property type="term" value="C:plasma membrane"/>
    <property type="evidence" value="ECO:0007669"/>
    <property type="project" value="UniProtKB-SubCell"/>
</dbReference>
<protein>
    <submittedName>
        <fullName evidence="10">Small conductance mechanosensitive channel</fullName>
    </submittedName>
</protein>
<dbReference type="InterPro" id="IPR023408">
    <property type="entry name" value="MscS_beta-dom_sf"/>
</dbReference>
<comment type="similarity">
    <text evidence="2">Belongs to the MscS (TC 1.A.23) family.</text>
</comment>
<evidence type="ECO:0000256" key="5">
    <source>
        <dbReference type="ARBA" id="ARBA00022989"/>
    </source>
</evidence>
<dbReference type="InterPro" id="IPR006685">
    <property type="entry name" value="MscS_channel_2nd"/>
</dbReference>
<evidence type="ECO:0000256" key="1">
    <source>
        <dbReference type="ARBA" id="ARBA00004651"/>
    </source>
</evidence>
<dbReference type="InterPro" id="IPR011014">
    <property type="entry name" value="MscS_channel_TM-2"/>
</dbReference>
<feature type="transmembrane region" description="Helical" evidence="7">
    <location>
        <begin position="43"/>
        <end position="68"/>
    </location>
</feature>
<evidence type="ECO:0000256" key="3">
    <source>
        <dbReference type="ARBA" id="ARBA00022475"/>
    </source>
</evidence>
<dbReference type="Pfam" id="PF00924">
    <property type="entry name" value="MS_channel_2nd"/>
    <property type="match status" value="1"/>
</dbReference>
<keyword evidence="4 7" id="KW-0812">Transmembrane</keyword>
<dbReference type="FunFam" id="1.10.287.1260:FF:000005">
    <property type="entry name" value="Mechanosensitive ion channel family protein"/>
    <property type="match status" value="1"/>
</dbReference>
<dbReference type="InterPro" id="IPR011066">
    <property type="entry name" value="MscS_channel_C_sf"/>
</dbReference>
<dbReference type="Gene3D" id="3.30.70.100">
    <property type="match status" value="1"/>
</dbReference>
<dbReference type="RefSeq" id="WP_100421330.1">
    <property type="nucleotide sequence ID" value="NZ_BOOX01000015.1"/>
</dbReference>
<sequence>MHLTFLPTAPQILGTLDGSAPSSLVAATDPPAVPALDDGAEAWWHWFLGVPLRVVLIVVVSLVVLVVLRSAIRHVAEKIAADDPPAARGLMRANPLAGARRAQRARTIGSVLRSSANILVISIMLLLVLDALGMNIAPFIASAGIVGVALGFGAQSLVKDFLSGIFMLLEDQYGVGDTVDLGDVTGTVEEVQLRVTKVRDIEGTLWFVRNGEILRTGNMSQEWSRTLVEIPVPLTADVEQVRGLLTGAAARVTADPVLGAYVLEDPEVTGIESIAAGRLTFRVRIKTQPSMQWEVARALRVAIRDDFAAADVALAVW</sequence>
<name>A0A2M9CY43_9CELL</name>
<evidence type="ECO:0000256" key="6">
    <source>
        <dbReference type="ARBA" id="ARBA00023136"/>
    </source>
</evidence>
<feature type="domain" description="Mechanosensitive ion channel transmembrane helices 2/3" evidence="9">
    <location>
        <begin position="117"/>
        <end position="155"/>
    </location>
</feature>
<evidence type="ECO:0000256" key="4">
    <source>
        <dbReference type="ARBA" id="ARBA00022692"/>
    </source>
</evidence>
<reference evidence="10 11" key="1">
    <citation type="submission" date="2017-11" db="EMBL/GenBank/DDBJ databases">
        <title>Genomic Encyclopedia of Archaeal and Bacterial Type Strains, Phase II (KMG-II): From Individual Species to Whole Genera.</title>
        <authorList>
            <person name="Goeker M."/>
        </authorList>
    </citation>
    <scope>NUCLEOTIDE SEQUENCE [LARGE SCALE GENOMIC DNA]</scope>
    <source>
        <strain evidence="10 11">DSM 25478</strain>
    </source>
</reference>
<comment type="caution">
    <text evidence="10">The sequence shown here is derived from an EMBL/GenBank/DDBJ whole genome shotgun (WGS) entry which is preliminary data.</text>
</comment>
<evidence type="ECO:0000313" key="11">
    <source>
        <dbReference type="Proteomes" id="UP000231693"/>
    </source>
</evidence>
<dbReference type="SUPFAM" id="SSF50182">
    <property type="entry name" value="Sm-like ribonucleoproteins"/>
    <property type="match status" value="1"/>
</dbReference>
<evidence type="ECO:0000313" key="10">
    <source>
        <dbReference type="EMBL" id="PJJ76839.1"/>
    </source>
</evidence>
<dbReference type="AlphaFoldDB" id="A0A2M9CY43"/>
<keyword evidence="11" id="KW-1185">Reference proteome</keyword>
<dbReference type="Proteomes" id="UP000231693">
    <property type="component" value="Unassembled WGS sequence"/>
</dbReference>
<evidence type="ECO:0000256" key="2">
    <source>
        <dbReference type="ARBA" id="ARBA00008017"/>
    </source>
</evidence>
<dbReference type="Gene3D" id="2.30.30.60">
    <property type="match status" value="1"/>
</dbReference>
<dbReference type="SUPFAM" id="SSF82689">
    <property type="entry name" value="Mechanosensitive channel protein MscS (YggB), C-terminal domain"/>
    <property type="match status" value="1"/>
</dbReference>
<evidence type="ECO:0000259" key="9">
    <source>
        <dbReference type="Pfam" id="PF21088"/>
    </source>
</evidence>
<dbReference type="InterPro" id="IPR049142">
    <property type="entry name" value="MS_channel_1st"/>
</dbReference>
<keyword evidence="6 7" id="KW-0472">Membrane</keyword>
<accession>A0A2M9CY43</accession>
<dbReference type="PANTHER" id="PTHR30460">
    <property type="entry name" value="MODERATE CONDUCTANCE MECHANOSENSITIVE CHANNEL YBIO"/>
    <property type="match status" value="1"/>
</dbReference>
<gene>
    <name evidence="10" type="ORF">CLV28_0043</name>
</gene>
<dbReference type="GO" id="GO:0008381">
    <property type="term" value="F:mechanosensitive monoatomic ion channel activity"/>
    <property type="evidence" value="ECO:0007669"/>
    <property type="project" value="InterPro"/>
</dbReference>
<feature type="domain" description="Mechanosensitive ion channel MscS" evidence="8">
    <location>
        <begin position="157"/>
        <end position="214"/>
    </location>
</feature>
<organism evidence="10 11">
    <name type="scientific">Sediminihabitans luteus</name>
    <dbReference type="NCBI Taxonomy" id="1138585"/>
    <lineage>
        <taxon>Bacteria</taxon>
        <taxon>Bacillati</taxon>
        <taxon>Actinomycetota</taxon>
        <taxon>Actinomycetes</taxon>
        <taxon>Micrococcales</taxon>
        <taxon>Cellulomonadaceae</taxon>
        <taxon>Sediminihabitans</taxon>
    </lineage>
</organism>
<dbReference type="PANTHER" id="PTHR30460:SF0">
    <property type="entry name" value="MODERATE CONDUCTANCE MECHANOSENSITIVE CHANNEL YBIO"/>
    <property type="match status" value="1"/>
</dbReference>
<dbReference type="FunFam" id="2.30.30.60:FF:000001">
    <property type="entry name" value="MscS Mechanosensitive ion channel"/>
    <property type="match status" value="1"/>
</dbReference>
<proteinExistence type="inferred from homology"/>
<feature type="transmembrane region" description="Helical" evidence="7">
    <location>
        <begin position="135"/>
        <end position="158"/>
    </location>
</feature>
<dbReference type="Gene3D" id="1.10.287.1260">
    <property type="match status" value="1"/>
</dbReference>
<dbReference type="SUPFAM" id="SSF82861">
    <property type="entry name" value="Mechanosensitive channel protein MscS (YggB), transmembrane region"/>
    <property type="match status" value="1"/>
</dbReference>
<evidence type="ECO:0000256" key="7">
    <source>
        <dbReference type="SAM" id="Phobius"/>
    </source>
</evidence>
<comment type="subcellular location">
    <subcellularLocation>
        <location evidence="1">Cell membrane</location>
        <topology evidence="1">Multi-pass membrane protein</topology>
    </subcellularLocation>
</comment>
<keyword evidence="5 7" id="KW-1133">Transmembrane helix</keyword>
<dbReference type="InterPro" id="IPR010920">
    <property type="entry name" value="LSM_dom_sf"/>
</dbReference>
<dbReference type="Pfam" id="PF21088">
    <property type="entry name" value="MS_channel_1st"/>
    <property type="match status" value="1"/>
</dbReference>
<feature type="transmembrane region" description="Helical" evidence="7">
    <location>
        <begin position="110"/>
        <end position="129"/>
    </location>
</feature>
<dbReference type="OrthoDB" id="4638917at2"/>
<dbReference type="InterPro" id="IPR045276">
    <property type="entry name" value="YbiO_bact"/>
</dbReference>
<evidence type="ECO:0000259" key="8">
    <source>
        <dbReference type="Pfam" id="PF00924"/>
    </source>
</evidence>